<gene>
    <name evidence="1" type="ORF">HHS34_002505</name>
</gene>
<evidence type="ECO:0000313" key="2">
    <source>
        <dbReference type="Proteomes" id="UP001195965"/>
    </source>
</evidence>
<protein>
    <submittedName>
        <fullName evidence="1">DUF4214 domain-containing protein</fullName>
    </submittedName>
</protein>
<organism evidence="1 2">
    <name type="scientific">Acidithiobacillus montserratensis</name>
    <dbReference type="NCBI Taxonomy" id="2729135"/>
    <lineage>
        <taxon>Bacteria</taxon>
        <taxon>Pseudomonadati</taxon>
        <taxon>Pseudomonadota</taxon>
        <taxon>Acidithiobacillia</taxon>
        <taxon>Acidithiobacillales</taxon>
        <taxon>Acidithiobacillaceae</taxon>
        <taxon>Acidithiobacillus</taxon>
    </lineage>
</organism>
<reference evidence="1 2" key="1">
    <citation type="journal article" date="2021" name="ISME J.">
        <title>Genomic evolution of the class Acidithiobacillia: deep-branching Proteobacteria living in extreme acidic conditions.</title>
        <authorList>
            <person name="Moya-Beltran A."/>
            <person name="Beard S."/>
            <person name="Rojas-Villalobos C."/>
            <person name="Issotta F."/>
            <person name="Gallardo Y."/>
            <person name="Ulloa R."/>
            <person name="Giaveno A."/>
            <person name="Degli Esposti M."/>
            <person name="Johnson D.B."/>
            <person name="Quatrini R."/>
        </authorList>
    </citation>
    <scope>NUCLEOTIDE SEQUENCE [LARGE SCALE GENOMIC DNA]</scope>
    <source>
        <strain evidence="1 2">GG1-14</strain>
    </source>
</reference>
<dbReference type="EMBL" id="CP127526">
    <property type="protein sequence ID" value="XRI74080.1"/>
    <property type="molecule type" value="Genomic_DNA"/>
</dbReference>
<evidence type="ECO:0000313" key="1">
    <source>
        <dbReference type="EMBL" id="XRI74080.1"/>
    </source>
</evidence>
<accession>A0ACD5HGV3</accession>
<keyword evidence="2" id="KW-1185">Reference proteome</keyword>
<sequence length="264" mass="30512">MPIQHITELFALDGPKFIAEAYRNLLQHDPDLQGMNYYLGRLAQGHSKDSVILQLSQSAECRPHHEILGLEALIKTERRAQHWFWGWVIRSTRTKREIQLLREALAAEQSKANKIEDKPIMTRDSVRLAYLSVLGREPENEKVVNQYLQCTSDVGTLYQILLSSDEYNWQIKKGLNAEVVKQAYIMILGREPETEKVVNDCIQIGDREALYLRLLSSEEFRQRLKKNSDSKRVGSPNIDQLTPHVMRIYQALDNKIQQTRKGGN</sequence>
<name>A0ACD5HGV3_9PROT</name>
<proteinExistence type="predicted"/>
<dbReference type="Proteomes" id="UP001195965">
    <property type="component" value="Chromosome"/>
</dbReference>